<keyword evidence="7 9" id="KW-0472">Membrane</keyword>
<feature type="transmembrane region" description="Helical" evidence="9">
    <location>
        <begin position="524"/>
        <end position="544"/>
    </location>
</feature>
<reference evidence="11" key="1">
    <citation type="journal article" date="2019" name="Int. J. Syst. Evol. Microbiol.">
        <title>The Global Catalogue of Microorganisms (GCM) 10K type strain sequencing project: providing services to taxonomists for standard genome sequencing and annotation.</title>
        <authorList>
            <consortium name="The Broad Institute Genomics Platform"/>
            <consortium name="The Broad Institute Genome Sequencing Center for Infectious Disease"/>
            <person name="Wu L."/>
            <person name="Ma J."/>
        </authorList>
    </citation>
    <scope>NUCLEOTIDE SEQUENCE [LARGE SCALE GENOMIC DNA]</scope>
    <source>
        <strain evidence="11">JCM 3369</strain>
    </source>
</reference>
<feature type="transmembrane region" description="Helical" evidence="9">
    <location>
        <begin position="494"/>
        <end position="512"/>
    </location>
</feature>
<evidence type="ECO:0000256" key="6">
    <source>
        <dbReference type="ARBA" id="ARBA00022989"/>
    </source>
</evidence>
<keyword evidence="11" id="KW-1185">Reference proteome</keyword>
<evidence type="ECO:0000256" key="2">
    <source>
        <dbReference type="ARBA" id="ARBA00005658"/>
    </source>
</evidence>
<evidence type="ECO:0000256" key="4">
    <source>
        <dbReference type="ARBA" id="ARBA00022475"/>
    </source>
</evidence>
<feature type="transmembrane region" description="Helical" evidence="9">
    <location>
        <begin position="365"/>
        <end position="388"/>
    </location>
</feature>
<feature type="transmembrane region" description="Helical" evidence="9">
    <location>
        <begin position="281"/>
        <end position="303"/>
    </location>
</feature>
<evidence type="ECO:0000313" key="11">
    <source>
        <dbReference type="Proteomes" id="UP001595955"/>
    </source>
</evidence>
<dbReference type="RefSeq" id="WP_241237052.1">
    <property type="nucleotide sequence ID" value="NZ_CP033325.1"/>
</dbReference>
<dbReference type="EMBL" id="JBHSGF010000001">
    <property type="protein sequence ID" value="MFC4554129.1"/>
    <property type="molecule type" value="Genomic_DNA"/>
</dbReference>
<keyword evidence="5 9" id="KW-0812">Transmembrane</keyword>
<dbReference type="PANTHER" id="PTHR30047:SF7">
    <property type="entry name" value="HIGH-AFFINITY CHOLINE TRANSPORT PROTEIN"/>
    <property type="match status" value="1"/>
</dbReference>
<evidence type="ECO:0000256" key="7">
    <source>
        <dbReference type="ARBA" id="ARBA00023136"/>
    </source>
</evidence>
<feature type="region of interest" description="Disordered" evidence="8">
    <location>
        <begin position="588"/>
        <end position="645"/>
    </location>
</feature>
<protein>
    <submittedName>
        <fullName evidence="10">BCCT family transporter</fullName>
    </submittedName>
</protein>
<keyword evidence="3" id="KW-0813">Transport</keyword>
<evidence type="ECO:0000256" key="1">
    <source>
        <dbReference type="ARBA" id="ARBA00004651"/>
    </source>
</evidence>
<feature type="transmembrane region" description="Helical" evidence="9">
    <location>
        <begin position="455"/>
        <end position="482"/>
    </location>
</feature>
<dbReference type="PANTHER" id="PTHR30047">
    <property type="entry name" value="HIGH-AFFINITY CHOLINE TRANSPORT PROTEIN-RELATED"/>
    <property type="match status" value="1"/>
</dbReference>
<keyword evidence="6 9" id="KW-1133">Transmembrane helix</keyword>
<feature type="transmembrane region" description="Helical" evidence="9">
    <location>
        <begin position="195"/>
        <end position="213"/>
    </location>
</feature>
<comment type="similarity">
    <text evidence="2">Belongs to the BCCT transporter (TC 2.A.15) family.</text>
</comment>
<accession>A0ABV9D5Z3</accession>
<dbReference type="Proteomes" id="UP001595955">
    <property type="component" value="Unassembled WGS sequence"/>
</dbReference>
<sequence length="645" mass="68864">MRPDPETTPPSDASPEGRPRARSARRVLHEINAYPHNVHPALVPGISVDEQRNNYRTDKAVFGAAALAIVAFIVWGIVSTDSLEAVSDTALAWVVANTGWFLSAIASVLFLFMVGVAVSRYGRIPLGRDGEKPEFSTTSWVAMIFSAGIGIGVYFFGAYEPMTFYLTPPPGSGVDPETREAMHTALAQATFHWGLNAWAIYALVGAAVAYSSYRRGRLPLMSSVLTPLLGLKRTEGVGGKLIDMFAIIATLFGTATSLGLGTLQIGRGVEIVSGAGDLSNTVLVVIIVVLTIAFVASAVSGVARGIRWLSNINMTIAVLLGLFVFVVGPTLLLVNLVPSVIAQYANDFMAMTGRSSSWGEDSAEFVAAWTQFYWAWWISWSPFVGIFIARISRGRTLRQFVGVVLVVPTLIFLLAFSLLGGTAMHLHEGGADLAVDGSAQDMFFALLGHLPGSTVITVVAVISICIFFITSADSAALVMGTLSQRGNSTPDKRVTIFWGLAMMGIAVVLLLLGGDDALQGMQNLLTASAMPFAVILVLMTVAFWRDLATDPMSIRHTYARAALQKAVVSGVEQHGDDFEISVGRAPAGEGAGADFDSRDESVTSWYQRTDEEGNPVDYDYATGEFLDAAPDDGAGQPHAPADQRP</sequence>
<keyword evidence="4" id="KW-1003">Cell membrane</keyword>
<evidence type="ECO:0000256" key="8">
    <source>
        <dbReference type="SAM" id="MobiDB-lite"/>
    </source>
</evidence>
<dbReference type="InterPro" id="IPR000060">
    <property type="entry name" value="BCCT_transptr"/>
</dbReference>
<comment type="subcellular location">
    <subcellularLocation>
        <location evidence="1">Cell membrane</location>
        <topology evidence="1">Multi-pass membrane protein</topology>
    </subcellularLocation>
</comment>
<evidence type="ECO:0000256" key="9">
    <source>
        <dbReference type="SAM" id="Phobius"/>
    </source>
</evidence>
<dbReference type="NCBIfam" id="TIGR00842">
    <property type="entry name" value="bcct"/>
    <property type="match status" value="1"/>
</dbReference>
<feature type="transmembrane region" description="Helical" evidence="9">
    <location>
        <begin position="241"/>
        <end position="261"/>
    </location>
</feature>
<feature type="transmembrane region" description="Helical" evidence="9">
    <location>
        <begin position="60"/>
        <end position="78"/>
    </location>
</feature>
<gene>
    <name evidence="10" type="ORF">ACFO3F_02615</name>
</gene>
<organism evidence="10 11">
    <name type="scientific">Georgenia faecalis</name>
    <dbReference type="NCBI Taxonomy" id="2483799"/>
    <lineage>
        <taxon>Bacteria</taxon>
        <taxon>Bacillati</taxon>
        <taxon>Actinomycetota</taxon>
        <taxon>Actinomycetes</taxon>
        <taxon>Micrococcales</taxon>
        <taxon>Bogoriellaceae</taxon>
        <taxon>Georgenia</taxon>
    </lineage>
</organism>
<evidence type="ECO:0000256" key="5">
    <source>
        <dbReference type="ARBA" id="ARBA00022692"/>
    </source>
</evidence>
<feature type="transmembrane region" description="Helical" evidence="9">
    <location>
        <begin position="400"/>
        <end position="419"/>
    </location>
</feature>
<evidence type="ECO:0000313" key="10">
    <source>
        <dbReference type="EMBL" id="MFC4554129.1"/>
    </source>
</evidence>
<name>A0ABV9D5Z3_9MICO</name>
<feature type="region of interest" description="Disordered" evidence="8">
    <location>
        <begin position="1"/>
        <end position="21"/>
    </location>
</feature>
<evidence type="ECO:0000256" key="3">
    <source>
        <dbReference type="ARBA" id="ARBA00022448"/>
    </source>
</evidence>
<feature type="transmembrane region" description="Helical" evidence="9">
    <location>
        <begin position="139"/>
        <end position="159"/>
    </location>
</feature>
<proteinExistence type="inferred from homology"/>
<feature type="transmembrane region" description="Helical" evidence="9">
    <location>
        <begin position="90"/>
        <end position="118"/>
    </location>
</feature>
<comment type="caution">
    <text evidence="10">The sequence shown here is derived from an EMBL/GenBank/DDBJ whole genome shotgun (WGS) entry which is preliminary data.</text>
</comment>
<feature type="transmembrane region" description="Helical" evidence="9">
    <location>
        <begin position="315"/>
        <end position="345"/>
    </location>
</feature>
<dbReference type="Pfam" id="PF02028">
    <property type="entry name" value="BCCT"/>
    <property type="match status" value="1"/>
</dbReference>